<organism evidence="2 3">
    <name type="scientific">Mycena sanguinolenta</name>
    <dbReference type="NCBI Taxonomy" id="230812"/>
    <lineage>
        <taxon>Eukaryota</taxon>
        <taxon>Fungi</taxon>
        <taxon>Dikarya</taxon>
        <taxon>Basidiomycota</taxon>
        <taxon>Agaricomycotina</taxon>
        <taxon>Agaricomycetes</taxon>
        <taxon>Agaricomycetidae</taxon>
        <taxon>Agaricales</taxon>
        <taxon>Marasmiineae</taxon>
        <taxon>Mycenaceae</taxon>
        <taxon>Mycena</taxon>
    </lineage>
</organism>
<dbReference type="Proteomes" id="UP000623467">
    <property type="component" value="Unassembled WGS sequence"/>
</dbReference>
<evidence type="ECO:0000313" key="2">
    <source>
        <dbReference type="EMBL" id="KAF7354520.1"/>
    </source>
</evidence>
<dbReference type="EMBL" id="JACAZH010000011">
    <property type="protein sequence ID" value="KAF7354520.1"/>
    <property type="molecule type" value="Genomic_DNA"/>
</dbReference>
<accession>A0A8H7CY30</accession>
<evidence type="ECO:0000313" key="3">
    <source>
        <dbReference type="Proteomes" id="UP000623467"/>
    </source>
</evidence>
<evidence type="ECO:0000256" key="1">
    <source>
        <dbReference type="ARBA" id="ARBA00022448"/>
    </source>
</evidence>
<dbReference type="InterPro" id="IPR026030">
    <property type="entry name" value="Pur-cyt_permease_Fcy2/21/22"/>
</dbReference>
<dbReference type="PANTHER" id="PTHR31806">
    <property type="entry name" value="PURINE-CYTOSINE PERMEASE FCY2-RELATED"/>
    <property type="match status" value="1"/>
</dbReference>
<gene>
    <name evidence="2" type="ORF">MSAN_01364300</name>
</gene>
<dbReference type="OrthoDB" id="2116389at2759"/>
<dbReference type="GO" id="GO:0022857">
    <property type="term" value="F:transmembrane transporter activity"/>
    <property type="evidence" value="ECO:0007669"/>
    <property type="project" value="InterPro"/>
</dbReference>
<dbReference type="GO" id="GO:0005886">
    <property type="term" value="C:plasma membrane"/>
    <property type="evidence" value="ECO:0007669"/>
    <property type="project" value="TreeGrafter"/>
</dbReference>
<dbReference type="GO" id="GO:0000329">
    <property type="term" value="C:fungal-type vacuole membrane"/>
    <property type="evidence" value="ECO:0007669"/>
    <property type="project" value="TreeGrafter"/>
</dbReference>
<protein>
    <submittedName>
        <fullName evidence="2">Cytosine-purine permease</fullName>
    </submittedName>
</protein>
<name>A0A8H7CY30_9AGAR</name>
<reference evidence="2" key="1">
    <citation type="submission" date="2020-05" db="EMBL/GenBank/DDBJ databases">
        <title>Mycena genomes resolve the evolution of fungal bioluminescence.</title>
        <authorList>
            <person name="Tsai I.J."/>
        </authorList>
    </citation>
    <scope>NUCLEOTIDE SEQUENCE</scope>
    <source>
        <strain evidence="2">160909Yilan</strain>
    </source>
</reference>
<sequence>MQSYSPAFSWLHPESVLDSLHSLQPLNGSMYQHTIRARAQAIETRGIWRVPDQGNDKPNENFWIGLTSSLPKESRTRVPAFFLSLGDNMLTIFTNVMMTALRGYIATSHPNSAYARQACYSWRWHGARIVAHCVCYVERINTIASRQTLRAVADDRISSAAGVVIVAIITLVLRMLDFKYVHIYEKWSWIRTAITSFVLLECAARTRSGQAEASNVERHFQLHHPLLRLGLLYNLFQPASTPARTTFWWTDACAELVIPLVLDDNGVATGAHKTRTSSARCGPTKSGRVRDVLHAAAVAVVSVANNDITNVSWASPSPSSTSDSPRSRVSSSQRTFYNVVAGVYSFSTSLEDSMNVLTRAESLPDGRCERGVRFSKVPPPASFIRFQKSRRR</sequence>
<keyword evidence="1" id="KW-0813">Transport</keyword>
<dbReference type="PANTHER" id="PTHR31806:SF1">
    <property type="entry name" value="PURINE-CYTOSINE PERMEASE FCY2-RELATED"/>
    <property type="match status" value="1"/>
</dbReference>
<proteinExistence type="predicted"/>
<dbReference type="AlphaFoldDB" id="A0A8H7CY30"/>
<comment type="caution">
    <text evidence="2">The sequence shown here is derived from an EMBL/GenBank/DDBJ whole genome shotgun (WGS) entry which is preliminary data.</text>
</comment>
<keyword evidence="3" id="KW-1185">Reference proteome</keyword>